<dbReference type="PANTHER" id="PTHR15505:SF4">
    <property type="entry name" value="RIIA DOMAIN-CONTAINING PROTEIN 1"/>
    <property type="match status" value="1"/>
</dbReference>
<reference evidence="1 2" key="1">
    <citation type="journal article" date="2017" name="PLoS Biol.">
        <title>The sea cucumber genome provides insights into morphological evolution and visceral regeneration.</title>
        <authorList>
            <person name="Zhang X."/>
            <person name="Sun L."/>
            <person name="Yuan J."/>
            <person name="Sun Y."/>
            <person name="Gao Y."/>
            <person name="Zhang L."/>
            <person name="Li S."/>
            <person name="Dai H."/>
            <person name="Hamel J.F."/>
            <person name="Liu C."/>
            <person name="Yu Y."/>
            <person name="Liu S."/>
            <person name="Lin W."/>
            <person name="Guo K."/>
            <person name="Jin S."/>
            <person name="Xu P."/>
            <person name="Storey K.B."/>
            <person name="Huan P."/>
            <person name="Zhang T."/>
            <person name="Zhou Y."/>
            <person name="Zhang J."/>
            <person name="Lin C."/>
            <person name="Li X."/>
            <person name="Xing L."/>
            <person name="Huo D."/>
            <person name="Sun M."/>
            <person name="Wang L."/>
            <person name="Mercier A."/>
            <person name="Li F."/>
            <person name="Yang H."/>
            <person name="Xiang J."/>
        </authorList>
    </citation>
    <scope>NUCLEOTIDE SEQUENCE [LARGE SCALE GENOMIC DNA]</scope>
    <source>
        <strain evidence="1">Shaxun</strain>
        <tissue evidence="1">Muscle</tissue>
    </source>
</reference>
<dbReference type="InterPro" id="IPR059162">
    <property type="entry name" value="RIIAD1"/>
</dbReference>
<evidence type="ECO:0000313" key="1">
    <source>
        <dbReference type="EMBL" id="PIK51826.1"/>
    </source>
</evidence>
<dbReference type="PANTHER" id="PTHR15505">
    <property type="entry name" value="RIIA DOMAIN-CONTAINING PROTEIN 1"/>
    <property type="match status" value="1"/>
</dbReference>
<dbReference type="OrthoDB" id="10249338at2759"/>
<dbReference type="CDD" id="cd22971">
    <property type="entry name" value="DD_RIIAD1"/>
    <property type="match status" value="1"/>
</dbReference>
<dbReference type="AlphaFoldDB" id="A0A2G8KUY0"/>
<protein>
    <submittedName>
        <fullName evidence="1">Putative RIIa domain-containing protein 1-like</fullName>
    </submittedName>
</protein>
<comment type="caution">
    <text evidence="1">The sequence shown here is derived from an EMBL/GenBank/DDBJ whole genome shotgun (WGS) entry which is preliminary data.</text>
</comment>
<organism evidence="1 2">
    <name type="scientific">Stichopus japonicus</name>
    <name type="common">Sea cucumber</name>
    <dbReference type="NCBI Taxonomy" id="307972"/>
    <lineage>
        <taxon>Eukaryota</taxon>
        <taxon>Metazoa</taxon>
        <taxon>Echinodermata</taxon>
        <taxon>Eleutherozoa</taxon>
        <taxon>Echinozoa</taxon>
        <taxon>Holothuroidea</taxon>
        <taxon>Aspidochirotacea</taxon>
        <taxon>Aspidochirotida</taxon>
        <taxon>Stichopodidae</taxon>
        <taxon>Apostichopus</taxon>
    </lineage>
</organism>
<gene>
    <name evidence="1" type="ORF">BSL78_11287</name>
</gene>
<name>A0A2G8KUY0_STIJA</name>
<sequence length="105" mass="12229">MAVPNHNAPKGMESYDIGALSQEQQEKLNQFKIQTRLANEQYLREHPEVDCLLLGFLGDVLSKRPESIRDFAADWFTQPELPSRIQTDLKKRETALRDEKFQQKL</sequence>
<dbReference type="Proteomes" id="UP000230750">
    <property type="component" value="Unassembled WGS sequence"/>
</dbReference>
<dbReference type="SUPFAM" id="SSF47391">
    <property type="entry name" value="Dimerization-anchoring domain of cAMP-dependent PK regulatory subunit"/>
    <property type="match status" value="1"/>
</dbReference>
<dbReference type="STRING" id="307972.A0A2G8KUY0"/>
<accession>A0A2G8KUY0</accession>
<evidence type="ECO:0000313" key="2">
    <source>
        <dbReference type="Proteomes" id="UP000230750"/>
    </source>
</evidence>
<keyword evidence="2" id="KW-1185">Reference proteome</keyword>
<proteinExistence type="predicted"/>
<dbReference type="EMBL" id="MRZV01000355">
    <property type="protein sequence ID" value="PIK51826.1"/>
    <property type="molecule type" value="Genomic_DNA"/>
</dbReference>